<dbReference type="Pfam" id="PF10502">
    <property type="entry name" value="Peptidase_S26"/>
    <property type="match status" value="1"/>
</dbReference>
<dbReference type="PROSITE" id="PS00761">
    <property type="entry name" value="SPASE_I_3"/>
    <property type="match status" value="1"/>
</dbReference>
<name>A0A6J6EJE4_9ZZZZ</name>
<dbReference type="Gene3D" id="2.10.109.10">
    <property type="entry name" value="Umud Fragment, subunit A"/>
    <property type="match status" value="1"/>
</dbReference>
<accession>A0A6J6EJE4</accession>
<comment type="catalytic activity">
    <reaction evidence="1">
        <text>Cleavage of hydrophobic, N-terminal signal or leader sequences from secreted and periplasmic proteins.</text>
        <dbReference type="EC" id="3.4.21.89"/>
    </reaction>
</comment>
<evidence type="ECO:0000256" key="3">
    <source>
        <dbReference type="ARBA" id="ARBA00013208"/>
    </source>
</evidence>
<evidence type="ECO:0000256" key="2">
    <source>
        <dbReference type="ARBA" id="ARBA00009370"/>
    </source>
</evidence>
<gene>
    <name evidence="7" type="ORF">UFOPK1591_01414</name>
</gene>
<keyword evidence="4" id="KW-0378">Hydrolase</keyword>
<dbReference type="EC" id="3.4.21.89" evidence="3"/>
<evidence type="ECO:0000313" key="7">
    <source>
        <dbReference type="EMBL" id="CAB4573078.1"/>
    </source>
</evidence>
<dbReference type="PRINTS" id="PR00727">
    <property type="entry name" value="LEADERPTASE"/>
</dbReference>
<dbReference type="InterPro" id="IPR000223">
    <property type="entry name" value="Pept_S26A_signal_pept_1"/>
</dbReference>
<dbReference type="PANTHER" id="PTHR43390">
    <property type="entry name" value="SIGNAL PEPTIDASE I"/>
    <property type="match status" value="1"/>
</dbReference>
<dbReference type="CDD" id="cd06530">
    <property type="entry name" value="S26_SPase_I"/>
    <property type="match status" value="1"/>
</dbReference>
<feature type="domain" description="Peptidase S26" evidence="6">
    <location>
        <begin position="18"/>
        <end position="222"/>
    </location>
</feature>
<dbReference type="GO" id="GO:0009003">
    <property type="term" value="F:signal peptidase activity"/>
    <property type="evidence" value="ECO:0007669"/>
    <property type="project" value="UniProtKB-EC"/>
</dbReference>
<keyword evidence="5" id="KW-1133">Transmembrane helix</keyword>
<keyword evidence="5" id="KW-0472">Membrane</keyword>
<dbReference type="GO" id="GO:0006465">
    <property type="term" value="P:signal peptide processing"/>
    <property type="evidence" value="ECO:0007669"/>
    <property type="project" value="InterPro"/>
</dbReference>
<organism evidence="7">
    <name type="scientific">freshwater metagenome</name>
    <dbReference type="NCBI Taxonomy" id="449393"/>
    <lineage>
        <taxon>unclassified sequences</taxon>
        <taxon>metagenomes</taxon>
        <taxon>ecological metagenomes</taxon>
    </lineage>
</organism>
<feature type="transmembrane region" description="Helical" evidence="5">
    <location>
        <begin position="20"/>
        <end position="39"/>
    </location>
</feature>
<protein>
    <recommendedName>
        <fullName evidence="3">signal peptidase I</fullName>
        <ecNumber evidence="3">3.4.21.89</ecNumber>
    </recommendedName>
</protein>
<evidence type="ECO:0000256" key="4">
    <source>
        <dbReference type="ARBA" id="ARBA00022801"/>
    </source>
</evidence>
<dbReference type="GO" id="GO:0004252">
    <property type="term" value="F:serine-type endopeptidase activity"/>
    <property type="evidence" value="ECO:0007669"/>
    <property type="project" value="InterPro"/>
</dbReference>
<dbReference type="InterPro" id="IPR036286">
    <property type="entry name" value="LexA/Signal_pep-like_sf"/>
</dbReference>
<dbReference type="InterPro" id="IPR019533">
    <property type="entry name" value="Peptidase_S26"/>
</dbReference>
<evidence type="ECO:0000256" key="5">
    <source>
        <dbReference type="SAM" id="Phobius"/>
    </source>
</evidence>
<dbReference type="SUPFAM" id="SSF51306">
    <property type="entry name" value="LexA/Signal peptidase"/>
    <property type="match status" value="1"/>
</dbReference>
<dbReference type="GO" id="GO:0016020">
    <property type="term" value="C:membrane"/>
    <property type="evidence" value="ECO:0007669"/>
    <property type="project" value="InterPro"/>
</dbReference>
<dbReference type="PANTHER" id="PTHR43390:SF1">
    <property type="entry name" value="CHLOROPLAST PROCESSING PEPTIDASE"/>
    <property type="match status" value="1"/>
</dbReference>
<keyword evidence="5" id="KW-0812">Transmembrane</keyword>
<dbReference type="EMBL" id="CAEZTD010000151">
    <property type="protein sequence ID" value="CAB4573078.1"/>
    <property type="molecule type" value="Genomic_DNA"/>
</dbReference>
<dbReference type="InterPro" id="IPR019758">
    <property type="entry name" value="Pept_S26A_signal_pept_1_CS"/>
</dbReference>
<comment type="similarity">
    <text evidence="2">Belongs to the peptidase S26 family.</text>
</comment>
<dbReference type="AlphaFoldDB" id="A0A6J6EJE4"/>
<reference evidence="7" key="1">
    <citation type="submission" date="2020-05" db="EMBL/GenBank/DDBJ databases">
        <authorList>
            <person name="Chiriac C."/>
            <person name="Salcher M."/>
            <person name="Ghai R."/>
            <person name="Kavagutti S V."/>
        </authorList>
    </citation>
    <scope>NUCLEOTIDE SEQUENCE</scope>
</reference>
<evidence type="ECO:0000259" key="6">
    <source>
        <dbReference type="Pfam" id="PF10502"/>
    </source>
</evidence>
<dbReference type="NCBIfam" id="TIGR02227">
    <property type="entry name" value="sigpep_I_bact"/>
    <property type="match status" value="1"/>
</dbReference>
<sequence length="260" mass="27866">MTSTPPKSIGASLLSFVRDVVVILAIAIVVSFLVKTFLIRSFFIPSASMQTTLMSPDGSVGREADRVIVNELVPDIMPISRGDIVVFRDPGGWLPAKSSTTSANPLEAGVEWLMSLFGLASPDSNEHLIKRVIGLPGDTIVCCEPTGELTINGTPVVEPYINANSEGLASAVDFTVTVPEGALWVMGDNRNNSADSRFHPNEPGRGFVGIDDVVGRAFVISWPIDRWSWLSNYSEVFLNVPLPPALPAGFESTPTVSPRG</sequence>
<evidence type="ECO:0000256" key="1">
    <source>
        <dbReference type="ARBA" id="ARBA00000677"/>
    </source>
</evidence>
<proteinExistence type="inferred from homology"/>